<dbReference type="RefSeq" id="WP_371438689.1">
    <property type="nucleotide sequence ID" value="NZ_JBHSRS010000084.1"/>
</dbReference>
<keyword evidence="4" id="KW-1185">Reference proteome</keyword>
<feature type="domain" description="GFO/IDH/MocA-like oxidoreductase" evidence="2">
    <location>
        <begin position="154"/>
        <end position="252"/>
    </location>
</feature>
<proteinExistence type="predicted"/>
<accession>A0ABW1U5E6</accession>
<dbReference type="PANTHER" id="PTHR43377">
    <property type="entry name" value="BILIVERDIN REDUCTASE A"/>
    <property type="match status" value="1"/>
</dbReference>
<protein>
    <submittedName>
        <fullName evidence="3">Gfo/Idh/MocA family protein</fullName>
    </submittedName>
</protein>
<dbReference type="Pfam" id="PF22725">
    <property type="entry name" value="GFO_IDH_MocA_C3"/>
    <property type="match status" value="1"/>
</dbReference>
<feature type="domain" description="Gfo/Idh/MocA-like oxidoreductase N-terminal" evidence="1">
    <location>
        <begin position="3"/>
        <end position="110"/>
    </location>
</feature>
<reference evidence="4" key="1">
    <citation type="journal article" date="2019" name="Int. J. Syst. Evol. Microbiol.">
        <title>The Global Catalogue of Microorganisms (GCM) 10K type strain sequencing project: providing services to taxonomists for standard genome sequencing and annotation.</title>
        <authorList>
            <consortium name="The Broad Institute Genomics Platform"/>
            <consortium name="The Broad Institute Genome Sequencing Center for Infectious Disease"/>
            <person name="Wu L."/>
            <person name="Ma J."/>
        </authorList>
    </citation>
    <scope>NUCLEOTIDE SEQUENCE [LARGE SCALE GENOMIC DNA]</scope>
    <source>
        <strain evidence="4">CCUG 39402</strain>
    </source>
</reference>
<evidence type="ECO:0000313" key="4">
    <source>
        <dbReference type="Proteomes" id="UP001596270"/>
    </source>
</evidence>
<dbReference type="Gene3D" id="3.40.50.720">
    <property type="entry name" value="NAD(P)-binding Rossmann-like Domain"/>
    <property type="match status" value="1"/>
</dbReference>
<evidence type="ECO:0000259" key="1">
    <source>
        <dbReference type="Pfam" id="PF01408"/>
    </source>
</evidence>
<sequence>MPMRVLVTGRGSIAQRHVRHLRELVPAVELAVISSTGEMDATFLPCASFSEMQTGLAWKPDAVVIASISSKHAQELELCLQLGIPCLIEKPLVVSRDQLVSLQQLAQKKMRPSALVVGCNLRYLPALRKLHDELWRAAPYRVLRAHLEVGQDLSQWRPSRDLETSYSAISSLGGGVIFDLVHEIDMAQWLLGPLQVHGAVGGHLSPLPIQSDDVHVALLKTVCGAPVVVSLDYVSQQAVRKYTIVTTDGTFEVDIIGKNITLLDRQGRCVITDIADDFDVKRTYQLQMMDWLAAIADPAHEVVLSFAEAVATADLMLGMQEAVS</sequence>
<dbReference type="InterPro" id="IPR000683">
    <property type="entry name" value="Gfo/Idh/MocA-like_OxRdtase_N"/>
</dbReference>
<dbReference type="EMBL" id="JBHSRS010000084">
    <property type="protein sequence ID" value="MFC6284428.1"/>
    <property type="molecule type" value="Genomic_DNA"/>
</dbReference>
<dbReference type="PANTHER" id="PTHR43377:SF1">
    <property type="entry name" value="BILIVERDIN REDUCTASE A"/>
    <property type="match status" value="1"/>
</dbReference>
<dbReference type="SUPFAM" id="SSF51735">
    <property type="entry name" value="NAD(P)-binding Rossmann-fold domains"/>
    <property type="match status" value="1"/>
</dbReference>
<dbReference type="Proteomes" id="UP001596270">
    <property type="component" value="Unassembled WGS sequence"/>
</dbReference>
<dbReference type="SUPFAM" id="SSF55347">
    <property type="entry name" value="Glyceraldehyde-3-phosphate dehydrogenase-like, C-terminal domain"/>
    <property type="match status" value="1"/>
</dbReference>
<evidence type="ECO:0000313" key="3">
    <source>
        <dbReference type="EMBL" id="MFC6284428.1"/>
    </source>
</evidence>
<organism evidence="3 4">
    <name type="scientific">Polaromonas aquatica</name>
    <dbReference type="NCBI Taxonomy" id="332657"/>
    <lineage>
        <taxon>Bacteria</taxon>
        <taxon>Pseudomonadati</taxon>
        <taxon>Pseudomonadota</taxon>
        <taxon>Betaproteobacteria</taxon>
        <taxon>Burkholderiales</taxon>
        <taxon>Comamonadaceae</taxon>
        <taxon>Polaromonas</taxon>
    </lineage>
</organism>
<gene>
    <name evidence="3" type="ORF">ACFQND_24660</name>
</gene>
<dbReference type="InterPro" id="IPR055170">
    <property type="entry name" value="GFO_IDH_MocA-like_dom"/>
</dbReference>
<name>A0ABW1U5E6_9BURK</name>
<evidence type="ECO:0000259" key="2">
    <source>
        <dbReference type="Pfam" id="PF22725"/>
    </source>
</evidence>
<comment type="caution">
    <text evidence="3">The sequence shown here is derived from an EMBL/GenBank/DDBJ whole genome shotgun (WGS) entry which is preliminary data.</text>
</comment>
<dbReference type="InterPro" id="IPR051450">
    <property type="entry name" value="Gfo/Idh/MocA_Oxidoreductases"/>
</dbReference>
<dbReference type="Gene3D" id="3.30.360.10">
    <property type="entry name" value="Dihydrodipicolinate Reductase, domain 2"/>
    <property type="match status" value="1"/>
</dbReference>
<dbReference type="InterPro" id="IPR036291">
    <property type="entry name" value="NAD(P)-bd_dom_sf"/>
</dbReference>
<dbReference type="Pfam" id="PF01408">
    <property type="entry name" value="GFO_IDH_MocA"/>
    <property type="match status" value="1"/>
</dbReference>